<keyword evidence="1" id="KW-0479">Metal-binding</keyword>
<dbReference type="AlphaFoldDB" id="A0A1I1SC59"/>
<dbReference type="Proteomes" id="UP000198862">
    <property type="component" value="Unassembled WGS sequence"/>
</dbReference>
<dbReference type="CDD" id="cd00377">
    <property type="entry name" value="ICL_PEPM"/>
    <property type="match status" value="1"/>
</dbReference>
<keyword evidence="2" id="KW-0456">Lyase</keyword>
<dbReference type="PANTHER" id="PTHR42905">
    <property type="entry name" value="PHOSPHOENOLPYRUVATE CARBOXYLASE"/>
    <property type="match status" value="1"/>
</dbReference>
<evidence type="ECO:0000313" key="2">
    <source>
        <dbReference type="EMBL" id="SFD42188.1"/>
    </source>
</evidence>
<dbReference type="RefSeq" id="WP_091989982.1">
    <property type="nucleotide sequence ID" value="NZ_FOLO01000056.1"/>
</dbReference>
<organism evidence="2 3">
    <name type="scientific">Pseudoalteromonas denitrificans DSM 6059</name>
    <dbReference type="NCBI Taxonomy" id="1123010"/>
    <lineage>
        <taxon>Bacteria</taxon>
        <taxon>Pseudomonadati</taxon>
        <taxon>Pseudomonadota</taxon>
        <taxon>Gammaproteobacteria</taxon>
        <taxon>Alteromonadales</taxon>
        <taxon>Pseudoalteromonadaceae</taxon>
        <taxon>Pseudoalteromonas</taxon>
    </lineage>
</organism>
<dbReference type="Gene3D" id="3.20.20.60">
    <property type="entry name" value="Phosphoenolpyruvate-binding domains"/>
    <property type="match status" value="1"/>
</dbReference>
<dbReference type="STRING" id="1123010.SAMN02745724_04475"/>
<dbReference type="InterPro" id="IPR040442">
    <property type="entry name" value="Pyrv_kinase-like_dom_sf"/>
</dbReference>
<evidence type="ECO:0000256" key="1">
    <source>
        <dbReference type="ARBA" id="ARBA00022723"/>
    </source>
</evidence>
<dbReference type="GO" id="GO:0016829">
    <property type="term" value="F:lyase activity"/>
    <property type="evidence" value="ECO:0007669"/>
    <property type="project" value="UniProtKB-KW"/>
</dbReference>
<dbReference type="InterPro" id="IPR039556">
    <property type="entry name" value="ICL/PEPM"/>
</dbReference>
<sequence length="251" mass="27791">MNFKNLHQQEAPLLICNVWDAASAKVAQKLNFKVIGTSSAAIASMLGYEDGEQMSFGELVFIVKRILAVTTLPLTVDIEAGFSRDPIEVASHIKELVELGVVGINIEDSLCINERTLQNADEFAKKLSEIKQILNKEKVNVFINVRTDTFLLGKDNALADTLARIKLYASTGIDGIFVPCITKESDISTVVESTSLPINVMCMPDLPDFKTLEKLNIKRISMGNFMFDNLALNFENTLYSISESQSFTPVF</sequence>
<accession>A0A1I1SC59</accession>
<dbReference type="PANTHER" id="PTHR42905:SF16">
    <property type="entry name" value="CARBOXYPHOSPHONOENOLPYRUVATE PHOSPHONOMUTASE-LIKE PROTEIN (AFU_ORTHOLOGUE AFUA_5G07230)"/>
    <property type="match status" value="1"/>
</dbReference>
<dbReference type="InterPro" id="IPR015813">
    <property type="entry name" value="Pyrv/PenolPyrv_kinase-like_dom"/>
</dbReference>
<dbReference type="Pfam" id="PF13714">
    <property type="entry name" value="PEP_mutase"/>
    <property type="match status" value="1"/>
</dbReference>
<dbReference type="SUPFAM" id="SSF51621">
    <property type="entry name" value="Phosphoenolpyruvate/pyruvate domain"/>
    <property type="match status" value="1"/>
</dbReference>
<proteinExistence type="predicted"/>
<name>A0A1I1SC59_9GAMM</name>
<dbReference type="EMBL" id="FOLO01000056">
    <property type="protein sequence ID" value="SFD42188.1"/>
    <property type="molecule type" value="Genomic_DNA"/>
</dbReference>
<dbReference type="OrthoDB" id="9780430at2"/>
<gene>
    <name evidence="2" type="ORF">SAMN02745724_04475</name>
</gene>
<reference evidence="2 3" key="1">
    <citation type="submission" date="2016-10" db="EMBL/GenBank/DDBJ databases">
        <authorList>
            <person name="de Groot N.N."/>
        </authorList>
    </citation>
    <scope>NUCLEOTIDE SEQUENCE [LARGE SCALE GENOMIC DNA]</scope>
    <source>
        <strain evidence="2 3">DSM 6059</strain>
    </source>
</reference>
<evidence type="ECO:0000313" key="3">
    <source>
        <dbReference type="Proteomes" id="UP000198862"/>
    </source>
</evidence>
<protein>
    <submittedName>
        <fullName evidence="2">2-Methylisocitrate lyase, PEP mutase family</fullName>
    </submittedName>
</protein>
<keyword evidence="3" id="KW-1185">Reference proteome</keyword>
<dbReference type="GO" id="GO:0046872">
    <property type="term" value="F:metal ion binding"/>
    <property type="evidence" value="ECO:0007669"/>
    <property type="project" value="UniProtKB-KW"/>
</dbReference>